<comment type="caution">
    <text evidence="3">The sequence shown here is derived from an EMBL/GenBank/DDBJ whole genome shotgun (WGS) entry which is preliminary data.</text>
</comment>
<feature type="compositionally biased region" description="Low complexity" evidence="1">
    <location>
        <begin position="326"/>
        <end position="335"/>
    </location>
</feature>
<proteinExistence type="predicted"/>
<accession>A0A8E0RXF0</accession>
<name>A0A8E0RXF0_9TREM</name>
<organism evidence="3 4">
    <name type="scientific">Fasciolopsis buskii</name>
    <dbReference type="NCBI Taxonomy" id="27845"/>
    <lineage>
        <taxon>Eukaryota</taxon>
        <taxon>Metazoa</taxon>
        <taxon>Spiralia</taxon>
        <taxon>Lophotrochozoa</taxon>
        <taxon>Platyhelminthes</taxon>
        <taxon>Trematoda</taxon>
        <taxon>Digenea</taxon>
        <taxon>Plagiorchiida</taxon>
        <taxon>Echinostomata</taxon>
        <taxon>Echinostomatoidea</taxon>
        <taxon>Fasciolidae</taxon>
        <taxon>Fasciolopsis</taxon>
    </lineage>
</organism>
<feature type="domain" description="MIOS-like alpha-solenoid" evidence="2">
    <location>
        <begin position="1"/>
        <end position="125"/>
    </location>
</feature>
<feature type="compositionally biased region" description="Low complexity" evidence="1">
    <location>
        <begin position="291"/>
        <end position="316"/>
    </location>
</feature>
<dbReference type="Proteomes" id="UP000728185">
    <property type="component" value="Unassembled WGS sequence"/>
</dbReference>
<dbReference type="InterPro" id="IPR049092">
    <property type="entry name" value="MIOS_a-sol"/>
</dbReference>
<evidence type="ECO:0000313" key="3">
    <source>
        <dbReference type="EMBL" id="KAA0195491.1"/>
    </source>
</evidence>
<feature type="region of interest" description="Disordered" evidence="1">
    <location>
        <begin position="189"/>
        <end position="234"/>
    </location>
</feature>
<evidence type="ECO:0000259" key="2">
    <source>
        <dbReference type="Pfam" id="PF21719"/>
    </source>
</evidence>
<keyword evidence="4" id="KW-1185">Reference proteome</keyword>
<feature type="compositionally biased region" description="Polar residues" evidence="1">
    <location>
        <begin position="220"/>
        <end position="229"/>
    </location>
</feature>
<dbReference type="OrthoDB" id="341486at2759"/>
<dbReference type="Pfam" id="PF21719">
    <property type="entry name" value="MIOS_a-sol"/>
    <property type="match status" value="1"/>
</dbReference>
<gene>
    <name evidence="3" type="ORF">FBUS_10189</name>
</gene>
<feature type="region of interest" description="Disordered" evidence="1">
    <location>
        <begin position="291"/>
        <end position="338"/>
    </location>
</feature>
<dbReference type="EMBL" id="LUCM01003665">
    <property type="protein sequence ID" value="KAA0195491.1"/>
    <property type="molecule type" value="Genomic_DNA"/>
</dbReference>
<evidence type="ECO:0000313" key="4">
    <source>
        <dbReference type="Proteomes" id="UP000728185"/>
    </source>
</evidence>
<dbReference type="PANTHER" id="PTHR16453:SF9">
    <property type="entry name" value="GATOR COMPLEX PROTEIN MIOS"/>
    <property type="match status" value="1"/>
</dbReference>
<reference evidence="3" key="1">
    <citation type="submission" date="2019-05" db="EMBL/GenBank/DDBJ databases">
        <title>Annotation for the trematode Fasciolopsis buski.</title>
        <authorList>
            <person name="Choi Y.-J."/>
        </authorList>
    </citation>
    <scope>NUCLEOTIDE SEQUENCE</scope>
    <source>
        <strain evidence="3">HT</strain>
        <tissue evidence="3">Whole worm</tissue>
    </source>
</reference>
<dbReference type="AlphaFoldDB" id="A0A8E0RXF0"/>
<evidence type="ECO:0000256" key="1">
    <source>
        <dbReference type="SAM" id="MobiDB-lite"/>
    </source>
</evidence>
<sequence>MWPLHESDETQRRVFMSLCASGQYERAATMALINLKFNWALSYLNRASASQGDRRVSTGEEPGGKQPMDQQDTALVAMALAGYTEERNDLWRCTCASLVSRLGNPYLRMMFTFLSLQGGDFDPILLLTYIRSTCDRMVREGAPEGVLLTGLASADFISLIQHYVDSTGDVQTAAIVGLHACHLTSSASRSSVTSTSGGRRGEHTLTRQTSGPLEEDKQQGRSGPGSSRPTVADRDVPVLVKLGGGIRLTHWVQCYRDLLDQWRMWFHRANFDITYKSRLVYEGIWNIPANKPSSNVPSAAPATSPTTDTPGTGDKSGVTGSPRPAVTPNVPNTPTKARNLGSVAATNQVSNPISSYYLVDRMQMVY</sequence>
<dbReference type="InterPro" id="IPR037593">
    <property type="entry name" value="MIOS/Sea4"/>
</dbReference>
<dbReference type="GO" id="GO:0005737">
    <property type="term" value="C:cytoplasm"/>
    <property type="evidence" value="ECO:0007669"/>
    <property type="project" value="TreeGrafter"/>
</dbReference>
<dbReference type="PANTHER" id="PTHR16453">
    <property type="entry name" value="WD40 DOMAIN-CONTAINING PROTEIN MIO FAMILY MEMBER"/>
    <property type="match status" value="1"/>
</dbReference>
<protein>
    <recommendedName>
        <fullName evidence="2">MIOS-like alpha-solenoid domain-containing protein</fullName>
    </recommendedName>
</protein>